<dbReference type="EMBL" id="BAABME010002508">
    <property type="protein sequence ID" value="GAA0154944.1"/>
    <property type="molecule type" value="Genomic_DNA"/>
</dbReference>
<keyword evidence="3" id="KW-1185">Reference proteome</keyword>
<comment type="caution">
    <text evidence="2">The sequence shown here is derived from an EMBL/GenBank/DDBJ whole genome shotgun (WGS) entry which is preliminary data.</text>
</comment>
<reference evidence="2 3" key="1">
    <citation type="submission" date="2024-01" db="EMBL/GenBank/DDBJ databases">
        <title>The complete chloroplast genome sequence of Lithospermum erythrorhizon: insights into the phylogenetic relationship among Boraginaceae species and the maternal lineages of purple gromwells.</title>
        <authorList>
            <person name="Okada T."/>
            <person name="Watanabe K."/>
        </authorList>
    </citation>
    <scope>NUCLEOTIDE SEQUENCE [LARGE SCALE GENOMIC DNA]</scope>
</reference>
<organism evidence="2 3">
    <name type="scientific">Lithospermum erythrorhizon</name>
    <name type="common">Purple gromwell</name>
    <name type="synonym">Lithospermum officinale var. erythrorhizon</name>
    <dbReference type="NCBI Taxonomy" id="34254"/>
    <lineage>
        <taxon>Eukaryota</taxon>
        <taxon>Viridiplantae</taxon>
        <taxon>Streptophyta</taxon>
        <taxon>Embryophyta</taxon>
        <taxon>Tracheophyta</taxon>
        <taxon>Spermatophyta</taxon>
        <taxon>Magnoliopsida</taxon>
        <taxon>eudicotyledons</taxon>
        <taxon>Gunneridae</taxon>
        <taxon>Pentapetalae</taxon>
        <taxon>asterids</taxon>
        <taxon>lamiids</taxon>
        <taxon>Boraginales</taxon>
        <taxon>Boraginaceae</taxon>
        <taxon>Boraginoideae</taxon>
        <taxon>Lithospermeae</taxon>
        <taxon>Lithospermum</taxon>
    </lineage>
</organism>
<evidence type="ECO:0000256" key="1">
    <source>
        <dbReference type="SAM" id="MobiDB-lite"/>
    </source>
</evidence>
<sequence length="83" mass="9580">MAPRNMRNPKSSQEEPTLSEMRRAELTKKDEEGHGVSRADLKGICDVVSNLIKEQRKNGDDDDETDAKWFTKFKRLNPPKFNC</sequence>
<protein>
    <submittedName>
        <fullName evidence="2">Uncharacterized protein</fullName>
    </submittedName>
</protein>
<feature type="compositionally biased region" description="Basic and acidic residues" evidence="1">
    <location>
        <begin position="20"/>
        <end position="39"/>
    </location>
</feature>
<dbReference type="Proteomes" id="UP001454036">
    <property type="component" value="Unassembled WGS sequence"/>
</dbReference>
<dbReference type="AlphaFoldDB" id="A0AAV3PTT7"/>
<feature type="region of interest" description="Disordered" evidence="1">
    <location>
        <begin position="1"/>
        <end position="39"/>
    </location>
</feature>
<proteinExistence type="predicted"/>
<accession>A0AAV3PTT7</accession>
<evidence type="ECO:0000313" key="3">
    <source>
        <dbReference type="Proteomes" id="UP001454036"/>
    </source>
</evidence>
<name>A0AAV3PTT7_LITER</name>
<evidence type="ECO:0000313" key="2">
    <source>
        <dbReference type="EMBL" id="GAA0154944.1"/>
    </source>
</evidence>
<gene>
    <name evidence="2" type="ORF">LIER_12786</name>
</gene>